<dbReference type="AlphaFoldDB" id="A0A951QGK4"/>
<evidence type="ECO:0000313" key="1">
    <source>
        <dbReference type="EMBL" id="MBW4661441.1"/>
    </source>
</evidence>
<evidence type="ECO:0000313" key="2">
    <source>
        <dbReference type="Proteomes" id="UP000757435"/>
    </source>
</evidence>
<accession>A0A951QGK4</accession>
<reference evidence="1" key="2">
    <citation type="journal article" date="2022" name="Microbiol. Resour. Announc.">
        <title>Metagenome Sequencing to Explore Phylogenomics of Terrestrial Cyanobacteria.</title>
        <authorList>
            <person name="Ward R.D."/>
            <person name="Stajich J.E."/>
            <person name="Johansen J.R."/>
            <person name="Huntemann M."/>
            <person name="Clum A."/>
            <person name="Foster B."/>
            <person name="Foster B."/>
            <person name="Roux S."/>
            <person name="Palaniappan K."/>
            <person name="Varghese N."/>
            <person name="Mukherjee S."/>
            <person name="Reddy T.B.K."/>
            <person name="Daum C."/>
            <person name="Copeland A."/>
            <person name="Chen I.A."/>
            <person name="Ivanova N.N."/>
            <person name="Kyrpides N.C."/>
            <person name="Shapiro N."/>
            <person name="Eloe-Fadrosh E.A."/>
            <person name="Pietrasiak N."/>
        </authorList>
    </citation>
    <scope>NUCLEOTIDE SEQUENCE</scope>
    <source>
        <strain evidence="1">UHER 2000/2452</strain>
    </source>
</reference>
<organism evidence="1 2">
    <name type="scientific">Drouetiella hepatica Uher 2000/2452</name>
    <dbReference type="NCBI Taxonomy" id="904376"/>
    <lineage>
        <taxon>Bacteria</taxon>
        <taxon>Bacillati</taxon>
        <taxon>Cyanobacteriota</taxon>
        <taxon>Cyanophyceae</taxon>
        <taxon>Oculatellales</taxon>
        <taxon>Oculatellaceae</taxon>
        <taxon>Drouetiella</taxon>
    </lineage>
</organism>
<dbReference type="EMBL" id="JAHHHD010000036">
    <property type="protein sequence ID" value="MBW4661441.1"/>
    <property type="molecule type" value="Genomic_DNA"/>
</dbReference>
<comment type="caution">
    <text evidence="1">The sequence shown here is derived from an EMBL/GenBank/DDBJ whole genome shotgun (WGS) entry which is preliminary data.</text>
</comment>
<sequence length="63" mass="7266">MSLHSEAIPAIPEETVRIARAAFSRGNLYMRMWDELGTFYQDEDLLTSIPGEDNWQKCEMSIT</sequence>
<protein>
    <submittedName>
        <fullName evidence="1">Uncharacterized protein</fullName>
    </submittedName>
</protein>
<name>A0A951QGK4_9CYAN</name>
<dbReference type="Proteomes" id="UP000757435">
    <property type="component" value="Unassembled WGS sequence"/>
</dbReference>
<gene>
    <name evidence="1" type="ORF">KME15_22445</name>
</gene>
<proteinExistence type="predicted"/>
<reference evidence="1" key="1">
    <citation type="submission" date="2021-05" db="EMBL/GenBank/DDBJ databases">
        <authorList>
            <person name="Pietrasiak N."/>
            <person name="Ward R."/>
            <person name="Stajich J.E."/>
            <person name="Kurbessoian T."/>
        </authorList>
    </citation>
    <scope>NUCLEOTIDE SEQUENCE</scope>
    <source>
        <strain evidence="1">UHER 2000/2452</strain>
    </source>
</reference>